<sequence>METNKFNGTNYNNRLQNLKIVLNFKNQVYVFDKSLPTTLLKGSLLKECVTFERWHENNCKVRCTILALMINDFQKKYDRLEYIPSIMLHIKEVYATPDRHIRYAATKAFFVTKMTEGFSMQRHGVKMLPSQRSSKTSKLGLTVSCTSM</sequence>
<evidence type="ECO:0000313" key="1">
    <source>
        <dbReference type="Proteomes" id="UP000504604"/>
    </source>
</evidence>
<accession>A0A6I9ULD5</accession>
<reference evidence="2" key="1">
    <citation type="submission" date="2025-08" db="UniProtKB">
        <authorList>
            <consortium name="RefSeq"/>
        </authorList>
    </citation>
    <scope>IDENTIFICATION</scope>
</reference>
<gene>
    <name evidence="2" type="primary">LOC105179431</name>
</gene>
<dbReference type="OrthoDB" id="1920930at2759"/>
<dbReference type="Proteomes" id="UP000504604">
    <property type="component" value="Unplaced"/>
</dbReference>
<name>A0A6I9ULD5_SESIN</name>
<dbReference type="InParanoid" id="A0A6I9ULD5"/>
<keyword evidence="1" id="KW-1185">Reference proteome</keyword>
<organism evidence="1 2">
    <name type="scientific">Sesamum indicum</name>
    <name type="common">Oriental sesame</name>
    <name type="synonym">Sesamum orientale</name>
    <dbReference type="NCBI Taxonomy" id="4182"/>
    <lineage>
        <taxon>Eukaryota</taxon>
        <taxon>Viridiplantae</taxon>
        <taxon>Streptophyta</taxon>
        <taxon>Embryophyta</taxon>
        <taxon>Tracheophyta</taxon>
        <taxon>Spermatophyta</taxon>
        <taxon>Magnoliopsida</taxon>
        <taxon>eudicotyledons</taxon>
        <taxon>Gunneridae</taxon>
        <taxon>Pentapetalae</taxon>
        <taxon>asterids</taxon>
        <taxon>lamiids</taxon>
        <taxon>Lamiales</taxon>
        <taxon>Pedaliaceae</taxon>
        <taxon>Sesamum</taxon>
    </lineage>
</organism>
<dbReference type="AlphaFoldDB" id="A0A6I9ULD5"/>
<dbReference type="KEGG" id="sind:105179431"/>
<evidence type="ECO:0000313" key="2">
    <source>
        <dbReference type="RefSeq" id="XP_011101352.1"/>
    </source>
</evidence>
<proteinExistence type="predicted"/>
<dbReference type="RefSeq" id="XP_011101352.1">
    <property type="nucleotide sequence ID" value="XM_011103050.1"/>
</dbReference>
<dbReference type="GeneID" id="105179431"/>
<protein>
    <submittedName>
        <fullName evidence="2">Uncharacterized protein LOC105179431</fullName>
    </submittedName>
</protein>